<accession>A0A839SG17</accession>
<dbReference type="RefSeq" id="WP_096356082.1">
    <property type="nucleotide sequence ID" value="NZ_AP017313.1"/>
</dbReference>
<comment type="caution">
    <text evidence="1">The sequence shown here is derived from an EMBL/GenBank/DDBJ whole genome shotgun (WGS) entry which is preliminary data.</text>
</comment>
<dbReference type="Proteomes" id="UP000539265">
    <property type="component" value="Unassembled WGS sequence"/>
</dbReference>
<reference evidence="1" key="1">
    <citation type="submission" date="2020-08" db="EMBL/GenBank/DDBJ databases">
        <title>Genomic Encyclopedia of Type Strains, Phase III (KMG-III): the genomes of soil and plant-associated and newly described type strains.</title>
        <authorList>
            <person name="Whitman W."/>
        </authorList>
    </citation>
    <scope>NUCLEOTIDE SEQUENCE [LARGE SCALE GENOMIC DNA]</scope>
    <source>
        <strain evidence="1">CECT 8628</strain>
    </source>
</reference>
<evidence type="ECO:0000313" key="1">
    <source>
        <dbReference type="EMBL" id="MBB3056746.1"/>
    </source>
</evidence>
<sequence length="178" mass="20537">MIRGKIKLVYKQEIGEKTESDFEKAIFKASYHEFLLKSQAYNPGRRFKTFKEMQEADGRANSLHYKLSFSVLYFISQLNNTMPVIKDNLGNKLCFETPRFELIASHTEDISQHKVAVYYETGTLTLLEFMGEYLLLSYSNKAENEAMGTFVVKIQPNLSILNYQGIAHPQMAWIASQQ</sequence>
<evidence type="ECO:0000313" key="2">
    <source>
        <dbReference type="Proteomes" id="UP000539265"/>
    </source>
</evidence>
<proteinExistence type="predicted"/>
<dbReference type="OrthoDB" id="793934at2"/>
<keyword evidence="2" id="KW-1185">Reference proteome</keyword>
<name>A0A839SG17_9SPHI</name>
<dbReference type="AlphaFoldDB" id="A0A839SG17"/>
<protein>
    <submittedName>
        <fullName evidence="1">Uncharacterized protein</fullName>
    </submittedName>
</protein>
<organism evidence="1 2">
    <name type="scientific">Mucilaginibacter gotjawali</name>
    <dbReference type="NCBI Taxonomy" id="1550579"/>
    <lineage>
        <taxon>Bacteria</taxon>
        <taxon>Pseudomonadati</taxon>
        <taxon>Bacteroidota</taxon>
        <taxon>Sphingobacteriia</taxon>
        <taxon>Sphingobacteriales</taxon>
        <taxon>Sphingobacteriaceae</taxon>
        <taxon>Mucilaginibacter</taxon>
    </lineage>
</organism>
<gene>
    <name evidence="1" type="ORF">FHS11_003172</name>
</gene>
<dbReference type="EMBL" id="JACHWX010000009">
    <property type="protein sequence ID" value="MBB3056746.1"/>
    <property type="molecule type" value="Genomic_DNA"/>
</dbReference>